<gene>
    <name evidence="1" type="ORF">QSP1433_LOCUS8670</name>
</gene>
<proteinExistence type="predicted"/>
<accession>A0A7S2WGG7</accession>
<dbReference type="EMBL" id="HBHK01013793">
    <property type="protein sequence ID" value="CAD9685076.1"/>
    <property type="molecule type" value="Transcribed_RNA"/>
</dbReference>
<name>A0A7S2WGG7_9STRA</name>
<reference evidence="1" key="1">
    <citation type="submission" date="2021-01" db="EMBL/GenBank/DDBJ databases">
        <authorList>
            <person name="Corre E."/>
            <person name="Pelletier E."/>
            <person name="Niang G."/>
            <person name="Scheremetjew M."/>
            <person name="Finn R."/>
            <person name="Kale V."/>
            <person name="Holt S."/>
            <person name="Cochrane G."/>
            <person name="Meng A."/>
            <person name="Brown T."/>
            <person name="Cohen L."/>
        </authorList>
    </citation>
    <scope>NUCLEOTIDE SEQUENCE</scope>
    <source>
        <strain evidence="1">NY070348D</strain>
    </source>
</reference>
<sequence length="343" mass="36816">MSTLADIASLEASAAIGVDHKAANFFNKQSTSEETRTLGTLLIDGNTTQEIKDNWIKALFQDGSMEMVTAIQLTQIDSLFNSDFLSAINTQLGPTVPDITGDRMNEMKRQVTQALLGYCKNAVYAGTSEPIGCHDPSKDIPIPQPGPATLDWYMSGLHANCPVGATCERFNSTQEELVGSLDAKPYLHSTAYISKIELVLGDYAQYLVWAGIRATISDTIEGGTYAQPAVGVAPTKENKVVVVNIEASNPITEIEMSLGARVDSIFIVHFKDGTSQDYSVYPSAGPGGSGGKRMRSAENPTLGGKRIQFAFPPGEPLVGFSGFSCIDTSETLTNLFPIKRLSS</sequence>
<dbReference type="AlphaFoldDB" id="A0A7S2WGG7"/>
<organism evidence="1">
    <name type="scientific">Mucochytrium quahogii</name>
    <dbReference type="NCBI Taxonomy" id="96639"/>
    <lineage>
        <taxon>Eukaryota</taxon>
        <taxon>Sar</taxon>
        <taxon>Stramenopiles</taxon>
        <taxon>Bigyra</taxon>
        <taxon>Labyrinthulomycetes</taxon>
        <taxon>Thraustochytrida</taxon>
        <taxon>Thraustochytriidae</taxon>
        <taxon>Mucochytrium</taxon>
    </lineage>
</organism>
<protein>
    <submittedName>
        <fullName evidence="1">Uncharacterized protein</fullName>
    </submittedName>
</protein>
<evidence type="ECO:0000313" key="1">
    <source>
        <dbReference type="EMBL" id="CAD9685076.1"/>
    </source>
</evidence>